<comment type="caution">
    <text evidence="2">The sequence shown here is derived from an EMBL/GenBank/DDBJ whole genome shotgun (WGS) entry which is preliminary data.</text>
</comment>
<keyword evidence="1" id="KW-1133">Transmembrane helix</keyword>
<evidence type="ECO:0000313" key="3">
    <source>
        <dbReference type="Proteomes" id="UP000192277"/>
    </source>
</evidence>
<proteinExistence type="predicted"/>
<feature type="transmembrane region" description="Helical" evidence="1">
    <location>
        <begin position="59"/>
        <end position="86"/>
    </location>
</feature>
<feature type="transmembrane region" description="Helical" evidence="1">
    <location>
        <begin position="98"/>
        <end position="119"/>
    </location>
</feature>
<keyword evidence="3" id="KW-1185">Reference proteome</keyword>
<name>A0ABX3NZ33_9BACT</name>
<evidence type="ECO:0000256" key="1">
    <source>
        <dbReference type="SAM" id="Phobius"/>
    </source>
</evidence>
<dbReference type="RefSeq" id="WP_014219572.1">
    <property type="nucleotide sequence ID" value="NZ_LWBO01000009.1"/>
</dbReference>
<accession>A0ABX3NZ33</accession>
<gene>
    <name evidence="2" type="ORF">A4D02_27920</name>
</gene>
<reference evidence="2 3" key="1">
    <citation type="submission" date="2016-04" db="EMBL/GenBank/DDBJ databases">
        <authorList>
            <person name="Chen L."/>
            <person name="Zhuang W."/>
            <person name="Wang G."/>
        </authorList>
    </citation>
    <scope>NUCLEOTIDE SEQUENCE [LARGE SCALE GENOMIC DNA]</scope>
    <source>
        <strain evidence="3">GR20</strain>
    </source>
</reference>
<evidence type="ECO:0008006" key="4">
    <source>
        <dbReference type="Google" id="ProtNLM"/>
    </source>
</evidence>
<evidence type="ECO:0000313" key="2">
    <source>
        <dbReference type="EMBL" id="OQP49906.1"/>
    </source>
</evidence>
<feature type="transmembrane region" description="Helical" evidence="1">
    <location>
        <begin position="139"/>
        <end position="166"/>
    </location>
</feature>
<sequence length="180" mass="20399">MRKFAVSSATIFISILLAGFYGILHDQVTYTIAPEYFTKFKYDQFGFEPQWFGGHRQTVAVIGFLATWWTGIFIGLGLGLTALIFRDHKTMRRAIQKAVVVTFCFAVATGVFGFFYGRFVLTKTGVDWWLPDNLVDKNAFITVGSIHNFSYLGELLGLVAGIYYLVRLNKLQRRQAIEAV</sequence>
<feature type="transmembrane region" description="Helical" evidence="1">
    <location>
        <begin position="5"/>
        <end position="24"/>
    </location>
</feature>
<keyword evidence="1" id="KW-0472">Membrane</keyword>
<dbReference type="EMBL" id="LWBO01000009">
    <property type="protein sequence ID" value="OQP49906.1"/>
    <property type="molecule type" value="Genomic_DNA"/>
</dbReference>
<dbReference type="Proteomes" id="UP000192277">
    <property type="component" value="Unassembled WGS sequence"/>
</dbReference>
<keyword evidence="1" id="KW-0812">Transmembrane</keyword>
<protein>
    <recommendedName>
        <fullName evidence="4">Signal peptide-containing protein</fullName>
    </recommendedName>
</protein>
<organism evidence="2 3">
    <name type="scientific">Niastella koreensis</name>
    <dbReference type="NCBI Taxonomy" id="354356"/>
    <lineage>
        <taxon>Bacteria</taxon>
        <taxon>Pseudomonadati</taxon>
        <taxon>Bacteroidota</taxon>
        <taxon>Chitinophagia</taxon>
        <taxon>Chitinophagales</taxon>
        <taxon>Chitinophagaceae</taxon>
        <taxon>Niastella</taxon>
    </lineage>
</organism>